<keyword evidence="12" id="KW-1185">Reference proteome</keyword>
<evidence type="ECO:0000256" key="7">
    <source>
        <dbReference type="ARBA" id="ARBA00023136"/>
    </source>
</evidence>
<comment type="subcellular location">
    <subcellularLocation>
        <location evidence="1">Membrane</location>
        <topology evidence="1">Multi-pass membrane protein</topology>
    </subcellularLocation>
</comment>
<feature type="transmembrane region" description="Helical" evidence="8">
    <location>
        <begin position="353"/>
        <end position="375"/>
    </location>
</feature>
<evidence type="ECO:0000313" key="11">
    <source>
        <dbReference type="EMBL" id="MFC6647310.1"/>
    </source>
</evidence>
<keyword evidence="7 8" id="KW-0472">Membrane</keyword>
<accession>A0ABW1ZE84</accession>
<dbReference type="InterPro" id="IPR001173">
    <property type="entry name" value="Glyco_trans_2-like"/>
</dbReference>
<dbReference type="Gene3D" id="3.90.550.10">
    <property type="entry name" value="Spore Coat Polysaccharide Biosynthesis Protein SpsA, Chain A"/>
    <property type="match status" value="1"/>
</dbReference>
<dbReference type="Proteomes" id="UP001596391">
    <property type="component" value="Unassembled WGS sequence"/>
</dbReference>
<proteinExistence type="inferred from homology"/>
<feature type="transmembrane region" description="Helical" evidence="8">
    <location>
        <begin position="292"/>
        <end position="309"/>
    </location>
</feature>
<dbReference type="InterPro" id="IPR029044">
    <property type="entry name" value="Nucleotide-diphossugar_trans"/>
</dbReference>
<keyword evidence="6 8" id="KW-1133">Transmembrane helix</keyword>
<dbReference type="EC" id="2.4.-.-" evidence="11"/>
<evidence type="ECO:0000256" key="5">
    <source>
        <dbReference type="ARBA" id="ARBA00022692"/>
    </source>
</evidence>
<dbReference type="PANTHER" id="PTHR43398:SF1">
    <property type="entry name" value="DOLICHOL-PHOSPHATE MANNOSYLTRANSFERASE SUBUNIT 1"/>
    <property type="match status" value="1"/>
</dbReference>
<keyword evidence="3 11" id="KW-0328">Glycosyltransferase</keyword>
<evidence type="ECO:0000313" key="12">
    <source>
        <dbReference type="Proteomes" id="UP001596391"/>
    </source>
</evidence>
<evidence type="ECO:0000256" key="8">
    <source>
        <dbReference type="SAM" id="Phobius"/>
    </source>
</evidence>
<dbReference type="Pfam" id="PF00535">
    <property type="entry name" value="Glycos_transf_2"/>
    <property type="match status" value="1"/>
</dbReference>
<evidence type="ECO:0000256" key="2">
    <source>
        <dbReference type="ARBA" id="ARBA00006739"/>
    </source>
</evidence>
<sequence length="394" mass="43953">MTGPSSSSWGPLHEAPSETTPLDLAVVVPTYNESANVLELIQRLEKVLAGLHWEVIFVDDDSPDGTADIVRKQSARNPRVRLVHRIGRRGLSSACIEGILATSSRYVVIMDGDMQHDEAIVPQMLTKMRDGGFDIVVGTRNAEGGSMGEFSKGRVRISRLGQRVSNSICRCDISDPMSGFFLVDRRFFRSVVRSLHGGGFKILVDMLASSSRPVRFAEVGYTFRTRRHGKSKLDVNTAVEYFFLIIDKATHRLIPARFAAFSLVGAAGAATHLLCVWVMLHLFHVSFVKAQIAATYIAMTENFFLNNLITWRDRSLRGLRLVTGLLSFWIACSFGAWANVIFARALLNEGMSWYFASLAGIVLSSVWNYSISNLFTWQKKPARMTEINMVDEAY</sequence>
<keyword evidence="5 8" id="KW-0812">Transmembrane</keyword>
<feature type="domain" description="Glycosyltransferase 2-like" evidence="9">
    <location>
        <begin position="26"/>
        <end position="189"/>
    </location>
</feature>
<evidence type="ECO:0000256" key="1">
    <source>
        <dbReference type="ARBA" id="ARBA00004141"/>
    </source>
</evidence>
<dbReference type="CDD" id="cd06442">
    <property type="entry name" value="DPM1_like"/>
    <property type="match status" value="1"/>
</dbReference>
<comment type="similarity">
    <text evidence="2">Belongs to the glycosyltransferase 2 family.</text>
</comment>
<dbReference type="SUPFAM" id="SSF53448">
    <property type="entry name" value="Nucleotide-diphospho-sugar transferases"/>
    <property type="match status" value="1"/>
</dbReference>
<evidence type="ECO:0000256" key="3">
    <source>
        <dbReference type="ARBA" id="ARBA00022676"/>
    </source>
</evidence>
<organism evidence="11 12">
    <name type="scientific">Granulicella cerasi</name>
    <dbReference type="NCBI Taxonomy" id="741063"/>
    <lineage>
        <taxon>Bacteria</taxon>
        <taxon>Pseudomonadati</taxon>
        <taxon>Acidobacteriota</taxon>
        <taxon>Terriglobia</taxon>
        <taxon>Terriglobales</taxon>
        <taxon>Acidobacteriaceae</taxon>
        <taxon>Granulicella</taxon>
    </lineage>
</organism>
<keyword evidence="4 11" id="KW-0808">Transferase</keyword>
<gene>
    <name evidence="11" type="ORF">ACFQBQ_17385</name>
</gene>
<feature type="transmembrane region" description="Helical" evidence="8">
    <location>
        <begin position="258"/>
        <end position="280"/>
    </location>
</feature>
<protein>
    <submittedName>
        <fullName evidence="11">Glycosyltransferase</fullName>
        <ecNumber evidence="11">2.4.-.-</ecNumber>
    </submittedName>
</protein>
<comment type="caution">
    <text evidence="11">The sequence shown here is derived from an EMBL/GenBank/DDBJ whole genome shotgun (WGS) entry which is preliminary data.</text>
</comment>
<feature type="transmembrane region" description="Helical" evidence="8">
    <location>
        <begin position="321"/>
        <end position="347"/>
    </location>
</feature>
<evidence type="ECO:0000259" key="9">
    <source>
        <dbReference type="Pfam" id="PF00535"/>
    </source>
</evidence>
<dbReference type="RefSeq" id="WP_263370783.1">
    <property type="nucleotide sequence ID" value="NZ_JAGSYD010000002.1"/>
</dbReference>
<dbReference type="InterPro" id="IPR007267">
    <property type="entry name" value="GtrA_DPMS_TM"/>
</dbReference>
<evidence type="ECO:0000256" key="6">
    <source>
        <dbReference type="ARBA" id="ARBA00022989"/>
    </source>
</evidence>
<dbReference type="EMBL" id="JBHSWI010000001">
    <property type="protein sequence ID" value="MFC6647310.1"/>
    <property type="molecule type" value="Genomic_DNA"/>
</dbReference>
<evidence type="ECO:0000256" key="4">
    <source>
        <dbReference type="ARBA" id="ARBA00022679"/>
    </source>
</evidence>
<dbReference type="PANTHER" id="PTHR43398">
    <property type="entry name" value="DOLICHOL-PHOSPHATE MANNOSYLTRANSFERASE SUBUNIT 1"/>
    <property type="match status" value="1"/>
</dbReference>
<evidence type="ECO:0000259" key="10">
    <source>
        <dbReference type="Pfam" id="PF04138"/>
    </source>
</evidence>
<dbReference type="GO" id="GO:0016757">
    <property type="term" value="F:glycosyltransferase activity"/>
    <property type="evidence" value="ECO:0007669"/>
    <property type="project" value="UniProtKB-KW"/>
</dbReference>
<feature type="domain" description="GtrA/DPMS transmembrane" evidence="10">
    <location>
        <begin position="261"/>
        <end position="377"/>
    </location>
</feature>
<name>A0ABW1ZE84_9BACT</name>
<dbReference type="InterPro" id="IPR039528">
    <property type="entry name" value="DPM1-like"/>
</dbReference>
<reference evidence="12" key="1">
    <citation type="journal article" date="2019" name="Int. J. Syst. Evol. Microbiol.">
        <title>The Global Catalogue of Microorganisms (GCM) 10K type strain sequencing project: providing services to taxonomists for standard genome sequencing and annotation.</title>
        <authorList>
            <consortium name="The Broad Institute Genomics Platform"/>
            <consortium name="The Broad Institute Genome Sequencing Center for Infectious Disease"/>
            <person name="Wu L."/>
            <person name="Ma J."/>
        </authorList>
    </citation>
    <scope>NUCLEOTIDE SEQUENCE [LARGE SCALE GENOMIC DNA]</scope>
    <source>
        <strain evidence="12">CGMCC 1.16026</strain>
    </source>
</reference>
<dbReference type="Pfam" id="PF04138">
    <property type="entry name" value="GtrA_DPMS_TM"/>
    <property type="match status" value="1"/>
</dbReference>